<dbReference type="RefSeq" id="WP_002641657.1">
    <property type="nucleotide sequence ID" value="NZ_JH815301.1"/>
</dbReference>
<evidence type="ECO:0000313" key="2">
    <source>
        <dbReference type="Proteomes" id="UP000017813"/>
    </source>
</evidence>
<reference evidence="1 2" key="1">
    <citation type="submission" date="2010-03" db="EMBL/GenBank/DDBJ databases">
        <authorList>
            <consortium name="The Broad Institute Genome Sequencing Platform"/>
            <person name="Ward D."/>
            <person name="Earl A."/>
            <person name="Feldgarden M."/>
            <person name="Gevers D."/>
            <person name="Young S."/>
            <person name="Zeng Q."/>
            <person name="Koehrsen M."/>
            <person name="Alvarado L."/>
            <person name="Berlin A.M."/>
            <person name="Borenstein D."/>
            <person name="Chapman S.B."/>
            <person name="Chen Z."/>
            <person name="Engels R."/>
            <person name="Freedman E."/>
            <person name="Gellesch M."/>
            <person name="Goldberg J."/>
            <person name="Griggs A."/>
            <person name="Gujja S."/>
            <person name="Heilman E.R."/>
            <person name="Heiman D.I."/>
            <person name="Hepburn T.A."/>
            <person name="Howarth C."/>
            <person name="Jen D."/>
            <person name="Larson L."/>
            <person name="Mehta T."/>
            <person name="Park D."/>
            <person name="Pearson M."/>
            <person name="Richards J."/>
            <person name="Roberts A."/>
            <person name="Saif S."/>
            <person name="Shea T.D."/>
            <person name="Shenoy N."/>
            <person name="Sisk P."/>
            <person name="Stolte C."/>
            <person name="Sykes S.N."/>
            <person name="Walk T."/>
            <person name="White J."/>
            <person name="Yandava C."/>
            <person name="Izard J."/>
            <person name="Baranova O.V."/>
            <person name="Blanton J.M."/>
            <person name="Tanner A.C."/>
            <person name="Dewhirst F."/>
            <person name="Haas B."/>
            <person name="Nusbaum C."/>
            <person name="Birren B."/>
        </authorList>
    </citation>
    <scope>NUCLEOTIDE SEQUENCE [LARGE SCALE GENOMIC DNA]</scope>
    <source>
        <strain evidence="1 2">ATCC 29453</strain>
    </source>
</reference>
<protein>
    <submittedName>
        <fullName evidence="1">Uncharacterized protein</fullName>
    </submittedName>
</protein>
<evidence type="ECO:0000313" key="1">
    <source>
        <dbReference type="EMBL" id="EJZ50238.1"/>
    </source>
</evidence>
<keyword evidence="2" id="KW-1185">Reference proteome</keyword>
<feature type="non-terminal residue" evidence="1">
    <location>
        <position position="1"/>
    </location>
</feature>
<comment type="caution">
    <text evidence="1">The sequence shown here is derived from an EMBL/GenBank/DDBJ whole genome shotgun (WGS) entry which is preliminary data.</text>
</comment>
<gene>
    <name evidence="1" type="ORF">HMPREF9021_02529</name>
</gene>
<dbReference type="EMBL" id="ADCY02000019">
    <property type="protein sequence ID" value="EJZ50238.1"/>
    <property type="molecule type" value="Genomic_DNA"/>
</dbReference>
<dbReference type="eggNOG" id="ENOG502Z7RQ">
    <property type="taxonomic scope" value="Bacteria"/>
</dbReference>
<sequence length="608" mass="65595">ASQRLTDTDDGGGAMTGVQLNGTTNELFNAVSDLDKTRGRVNVRLAYAAVSRADAAALLGANVIISEPPEDPAVSILACPADYYAQTRAEIMPRIEAYSNPTIASRMTLLGTQRRNSRLVQTYQSLDAPLPLVGERYALGYVDANKQQQFEYFRIDKLTHSIQTFEDDKGTFQVRVIEMETQNALSLDLQGVKSPSRTQISPAVEVLKTQVSDSGKYYGVRPIKKELKQGAVEINVDTIFEKLIPTSTVSTALADDWASGKPLWIPTAPRRVVYAGSAYVSDGNVYFDTGVLPTSVELTGWVDDGSGSLKNSNGEILQIDYAKGVIYGVKNQQIGRIYATPAVKYQNYAYSATSPIKETNQSTEFALLLRPMPARGSVGVSYRAGGQWYELTGYSDNSLHDETGEVRGEITTSGSLKISLPVLPDVGSGLLVSWSPDGFYKTLGDKMAGSVIAPQPMSSAVRLPEIPVPRLKPSTLRLSWHDGTPRTAQDSNGSITGACGGYVHYGEGRFYPTNLNAAVLDWTAEQYIAQSERKSVEVKANGTRMTLSAGAKVAKGSLKISLPIGIRVEEVEKLSESISSGVSSSVATVSTTPSAPRKKFYAFTASTI</sequence>
<proteinExistence type="predicted"/>
<accession>U6Q1L6</accession>
<dbReference type="STRING" id="641147.HMPREF9021_02529"/>
<name>U6Q1L6_9NEIS</name>
<dbReference type="Proteomes" id="UP000017813">
    <property type="component" value="Unassembled WGS sequence"/>
</dbReference>
<dbReference type="AlphaFoldDB" id="U6Q1L6"/>
<dbReference type="HOGENOM" id="CLU_535914_0_0_4"/>
<reference evidence="1 2" key="2">
    <citation type="submission" date="2011-10" db="EMBL/GenBank/DDBJ databases">
        <title>The Genome Sequence of Simonsiella muelleri ATCC 29453.</title>
        <authorList>
            <consortium name="The Broad Institute Genome Sequencing Platform"/>
            <consortium name="The Broad Institute Genome Sequencing Center for Infectious Disease"/>
            <person name="Earl A."/>
            <person name="Ward D."/>
            <person name="Feldgarden M."/>
            <person name="Gevers D."/>
            <person name="Izard J."/>
            <person name="Baranova O.V."/>
            <person name="Blanton J.M."/>
            <person name="Tanner A.C."/>
            <person name="Dewhirst F."/>
            <person name="Young S.K."/>
            <person name="Zeng Q."/>
            <person name="Gargeya S."/>
            <person name="Fitzgerald M."/>
            <person name="Haas B."/>
            <person name="Abouelleil A."/>
            <person name="Alvarado L."/>
            <person name="Arachchi H.M."/>
            <person name="Berlin A."/>
            <person name="Brown A."/>
            <person name="Chapman S.B."/>
            <person name="Chen Z."/>
            <person name="Dunbar C."/>
            <person name="Freedman E."/>
            <person name="Gearin G."/>
            <person name="Goldberg J."/>
            <person name="Griggs A."/>
            <person name="Gujja S."/>
            <person name="Heiman D."/>
            <person name="Howarth C."/>
            <person name="Larson L."/>
            <person name="Lui A."/>
            <person name="MacDonald P.J.P."/>
            <person name="Montmayeur A."/>
            <person name="Murphy C."/>
            <person name="Neiman D."/>
            <person name="Pearson M."/>
            <person name="Priest M."/>
            <person name="Roberts A."/>
            <person name="Saif S."/>
            <person name="Shea T."/>
            <person name="Shenoy N."/>
            <person name="Sisk P."/>
            <person name="Stolte C."/>
            <person name="Sykes S."/>
            <person name="Wortman J."/>
            <person name="Nusbaum C."/>
            <person name="Birren B."/>
        </authorList>
    </citation>
    <scope>NUCLEOTIDE SEQUENCE [LARGE SCALE GENOMIC DNA]</scope>
    <source>
        <strain evidence="1 2">ATCC 29453</strain>
    </source>
</reference>
<organism evidence="1 2">
    <name type="scientific">Simonsiella muelleri ATCC 29453</name>
    <dbReference type="NCBI Taxonomy" id="641147"/>
    <lineage>
        <taxon>Bacteria</taxon>
        <taxon>Pseudomonadati</taxon>
        <taxon>Pseudomonadota</taxon>
        <taxon>Betaproteobacteria</taxon>
        <taxon>Neisseriales</taxon>
        <taxon>Neisseriaceae</taxon>
        <taxon>Simonsiella</taxon>
    </lineage>
</organism>